<evidence type="ECO:0000313" key="2">
    <source>
        <dbReference type="EnsemblMetazoa" id="AMEM010158-PA"/>
    </source>
</evidence>
<organism evidence="2 3">
    <name type="scientific">Anopheles merus</name>
    <name type="common">Mosquito</name>
    <dbReference type="NCBI Taxonomy" id="30066"/>
    <lineage>
        <taxon>Eukaryota</taxon>
        <taxon>Metazoa</taxon>
        <taxon>Ecdysozoa</taxon>
        <taxon>Arthropoda</taxon>
        <taxon>Hexapoda</taxon>
        <taxon>Insecta</taxon>
        <taxon>Pterygota</taxon>
        <taxon>Neoptera</taxon>
        <taxon>Endopterygota</taxon>
        <taxon>Diptera</taxon>
        <taxon>Nematocera</taxon>
        <taxon>Culicoidea</taxon>
        <taxon>Culicidae</taxon>
        <taxon>Anophelinae</taxon>
        <taxon>Anopheles</taxon>
    </lineage>
</organism>
<name>A0A182V7F7_ANOME</name>
<feature type="region of interest" description="Disordered" evidence="1">
    <location>
        <begin position="229"/>
        <end position="248"/>
    </location>
</feature>
<keyword evidence="3" id="KW-1185">Reference proteome</keyword>
<reference evidence="2" key="1">
    <citation type="submission" date="2020-05" db="UniProtKB">
        <authorList>
            <consortium name="EnsemblMetazoa"/>
        </authorList>
    </citation>
    <scope>IDENTIFICATION</scope>
    <source>
        <strain evidence="2">MAF</strain>
    </source>
</reference>
<protein>
    <submittedName>
        <fullName evidence="2">Uncharacterized protein</fullName>
    </submittedName>
</protein>
<dbReference type="EnsemblMetazoa" id="AMEM010158-RA">
    <property type="protein sequence ID" value="AMEM010158-PA"/>
    <property type="gene ID" value="AMEM010158"/>
</dbReference>
<evidence type="ECO:0000256" key="1">
    <source>
        <dbReference type="SAM" id="MobiDB-lite"/>
    </source>
</evidence>
<accession>A0A182V7F7</accession>
<proteinExistence type="predicted"/>
<sequence>MTSAGGSFLLPLRSQQHRLTTSTSTNVMNTTATISMMTTGSDDDSIGANCISSESLPYSFSTVQLYTPKCCRLLFGMISVDRTPSGEWFSSIVCSFSPLTSSPLYVQITCFAFGIATASHWICELSFTEPYCWRGDRIVGGPLSWTAAVASMSGKPRTLALQLYRPAVSRVAISVMFALLDTIRPDSSCTQRISGGGLPSTSQASVTFRSRSVSTDWGRVTSAGFASARHDSRTSAPSGMRPPASAPPTTLTLTFGAYFTSSLSRTDRYVRSAVFCAWQVKDVLWCSFFGVSFRIDFAVKRPVSPIGSFTYSMPLVSTVPCPSIQVISAAGLPPTDTHSSSISLSSVVTRKSPCTIFGGSGGTNTVSVAKLDLMPGVPAGEGTRSKPLRFRCHPSPKSSFVHWSWPTFDSTRHGSVTRDPTIAVWFCGSIANFCTPPPPPPPPLLLLLLLPALAVAPCCCCVCARSSVVLVGRSRRSRVGYRPRCISECFSTAVYQSGPATKQNKKM</sequence>
<dbReference type="AlphaFoldDB" id="A0A182V7F7"/>
<dbReference type="Proteomes" id="UP000075903">
    <property type="component" value="Unassembled WGS sequence"/>
</dbReference>
<dbReference type="VEuPathDB" id="VectorBase:AMEM010158"/>
<evidence type="ECO:0000313" key="3">
    <source>
        <dbReference type="Proteomes" id="UP000075903"/>
    </source>
</evidence>